<sequence length="172" mass="18946">MICFPSGESESERVSHSTTNCILKLALRDRSDISTMRLDSALLVAIAVFLATCSSVCAATSTKGIAVGTSSSIESLTQGRVEGSNRSLRAEKPSIDDVEDEERGYKSAVEALRKASYKALFPGWLLAGKKPAEIREKLKITYPYVEHQNWKILKSYKKAYDKLQNTLHPSGM</sequence>
<dbReference type="AlphaFoldDB" id="A0A8T1VVD4"/>
<keyword evidence="4" id="KW-0732">Signal</keyword>
<dbReference type="GO" id="GO:0005576">
    <property type="term" value="C:extracellular region"/>
    <property type="evidence" value="ECO:0007669"/>
    <property type="project" value="UniProtKB-SubCell"/>
</dbReference>
<evidence type="ECO:0000256" key="5">
    <source>
        <dbReference type="RuleBase" id="RU367124"/>
    </source>
</evidence>
<comment type="similarity">
    <text evidence="2 5">Belongs to the RxLR effector family.</text>
</comment>
<accession>A0A8T1VVD4</accession>
<evidence type="ECO:0000313" key="6">
    <source>
        <dbReference type="EMBL" id="KAG7385227.1"/>
    </source>
</evidence>
<evidence type="ECO:0000256" key="2">
    <source>
        <dbReference type="ARBA" id="ARBA00010400"/>
    </source>
</evidence>
<gene>
    <name evidence="6" type="ORF">PHYPSEUDO_001696</name>
</gene>
<reference evidence="6" key="1">
    <citation type="submission" date="2021-02" db="EMBL/GenBank/DDBJ databases">
        <authorList>
            <person name="Palmer J.M."/>
        </authorList>
    </citation>
    <scope>NUCLEOTIDE SEQUENCE</scope>
    <source>
        <strain evidence="6">SCRP734</strain>
    </source>
</reference>
<name>A0A8T1VVD4_9STRA</name>
<evidence type="ECO:0000256" key="1">
    <source>
        <dbReference type="ARBA" id="ARBA00004613"/>
    </source>
</evidence>
<evidence type="ECO:0000256" key="3">
    <source>
        <dbReference type="ARBA" id="ARBA00022525"/>
    </source>
</evidence>
<dbReference type="OrthoDB" id="93494at2759"/>
<comment type="domain">
    <text evidence="5">The RxLR-dEER motif acts to carry the protein into the host cell cytoplasm through binding to cell surface phosphatidylinositol-3-phosphate.</text>
</comment>
<comment type="subcellular location">
    <subcellularLocation>
        <location evidence="1 5">Secreted</location>
    </subcellularLocation>
</comment>
<comment type="function">
    <text evidence="5">Effector that suppresses plant defense responses during pathogen infection.</text>
</comment>
<dbReference type="Pfam" id="PF16810">
    <property type="entry name" value="RXLR"/>
    <property type="match status" value="1"/>
</dbReference>
<keyword evidence="3 5" id="KW-0964">Secreted</keyword>
<protein>
    <recommendedName>
        <fullName evidence="5">RxLR effector protein</fullName>
    </recommendedName>
</protein>
<organism evidence="6 7">
    <name type="scientific">Phytophthora pseudosyringae</name>
    <dbReference type="NCBI Taxonomy" id="221518"/>
    <lineage>
        <taxon>Eukaryota</taxon>
        <taxon>Sar</taxon>
        <taxon>Stramenopiles</taxon>
        <taxon>Oomycota</taxon>
        <taxon>Peronosporomycetes</taxon>
        <taxon>Peronosporales</taxon>
        <taxon>Peronosporaceae</taxon>
        <taxon>Phytophthora</taxon>
    </lineage>
</organism>
<evidence type="ECO:0000256" key="4">
    <source>
        <dbReference type="ARBA" id="ARBA00022729"/>
    </source>
</evidence>
<evidence type="ECO:0000313" key="7">
    <source>
        <dbReference type="Proteomes" id="UP000694044"/>
    </source>
</evidence>
<dbReference type="EMBL" id="JAGDFM010000126">
    <property type="protein sequence ID" value="KAG7385227.1"/>
    <property type="molecule type" value="Genomic_DNA"/>
</dbReference>
<dbReference type="InterPro" id="IPR031825">
    <property type="entry name" value="RXLR"/>
</dbReference>
<comment type="caution">
    <text evidence="6">The sequence shown here is derived from an EMBL/GenBank/DDBJ whole genome shotgun (WGS) entry which is preliminary data.</text>
</comment>
<proteinExistence type="inferred from homology"/>
<dbReference type="Proteomes" id="UP000694044">
    <property type="component" value="Unassembled WGS sequence"/>
</dbReference>
<keyword evidence="7" id="KW-1185">Reference proteome</keyword>